<reference evidence="2" key="2">
    <citation type="submission" date="2012-07" db="EMBL/GenBank/DDBJ databases">
        <title>Complete genome sequence of 'Candidatus Mycoplasma haemolamae'.</title>
        <authorList>
            <person name="Guimaraes A.M.S."/>
            <person name="Toth B."/>
            <person name="Santos A.P."/>
            <person name="Nascimento N.C."/>
            <person name="Sojka J.E."/>
            <person name="Messick J.B."/>
        </authorList>
    </citation>
    <scope>NUCLEOTIDE SEQUENCE [LARGE SCALE GENOMIC DNA]</scope>
    <source>
        <strain evidence="2">Purdue</strain>
    </source>
</reference>
<dbReference type="HOGENOM" id="CLU_179268_0_0_14"/>
<reference evidence="1 2" key="1">
    <citation type="journal article" date="2012" name="J. Bacteriol.">
        <title>Genome Sequence of "Candidatus Mycoplasma haemolamae" Strain Purdue, a Red Blood Cell Pathogen of Alpacas (Vicugna pacos) and Llamas (Lama glama).</title>
        <authorList>
            <person name="Guimaraes A.M."/>
            <person name="Toth B."/>
            <person name="Santos A.P."/>
            <person name="do Nascimento N.C."/>
            <person name="Kritchevsky J.E."/>
            <person name="Messick J.B."/>
        </authorList>
    </citation>
    <scope>NUCLEOTIDE SEQUENCE [LARGE SCALE GENOMIC DNA]</scope>
    <source>
        <strain evidence="1 2">Purdue</strain>
    </source>
</reference>
<accession>I7C6V9</accession>
<evidence type="ECO:0000313" key="2">
    <source>
        <dbReference type="Proteomes" id="UP000006502"/>
    </source>
</evidence>
<organism evidence="1 2">
    <name type="scientific">Mycoplasma haematolamae (strain Purdue)</name>
    <dbReference type="NCBI Taxonomy" id="1212765"/>
    <lineage>
        <taxon>Bacteria</taxon>
        <taxon>Bacillati</taxon>
        <taxon>Mycoplasmatota</taxon>
        <taxon>Mollicutes</taxon>
        <taxon>Mycoplasmataceae</taxon>
        <taxon>Mycoplasma</taxon>
    </lineage>
</organism>
<dbReference type="EMBL" id="CP003731">
    <property type="protein sequence ID" value="AFO52282.1"/>
    <property type="molecule type" value="Genomic_DNA"/>
</dbReference>
<dbReference type="KEGG" id="mhl:MHLP_03510"/>
<dbReference type="Proteomes" id="UP000006502">
    <property type="component" value="Chromosome"/>
</dbReference>
<proteinExistence type="predicted"/>
<dbReference type="AlphaFoldDB" id="I7C6V9"/>
<gene>
    <name evidence="1" type="ordered locus">MHLP_03510</name>
</gene>
<dbReference type="PATRIC" id="fig|1212765.3.peg.790"/>
<sequence>MPKKDAGGGWSGQTELKVSSVKSALGYKGYSDGLVNEQCSHMSSPIMGLLNGTAGQREVCNKILQGVFQNDVSEKRYCPYQAPGIKSHFDIL</sequence>
<keyword evidence="2" id="KW-1185">Reference proteome</keyword>
<evidence type="ECO:0000313" key="1">
    <source>
        <dbReference type="EMBL" id="AFO52282.1"/>
    </source>
</evidence>
<dbReference type="OrthoDB" id="401169at2"/>
<name>I7C6V9_MYCHA</name>
<protein>
    <submittedName>
        <fullName evidence="1">Uncharacterized protein</fullName>
    </submittedName>
</protein>